<dbReference type="Proteomes" id="UP001153678">
    <property type="component" value="Unassembled WGS sequence"/>
</dbReference>
<keyword evidence="2" id="KW-1185">Reference proteome</keyword>
<dbReference type="EMBL" id="CAMKVN010000114">
    <property type="protein sequence ID" value="CAI2163822.1"/>
    <property type="molecule type" value="Genomic_DNA"/>
</dbReference>
<organism evidence="1 2">
    <name type="scientific">Funneliformis geosporum</name>
    <dbReference type="NCBI Taxonomy" id="1117311"/>
    <lineage>
        <taxon>Eukaryota</taxon>
        <taxon>Fungi</taxon>
        <taxon>Fungi incertae sedis</taxon>
        <taxon>Mucoromycota</taxon>
        <taxon>Glomeromycotina</taxon>
        <taxon>Glomeromycetes</taxon>
        <taxon>Glomerales</taxon>
        <taxon>Glomeraceae</taxon>
        <taxon>Funneliformis</taxon>
    </lineage>
</organism>
<reference evidence="1" key="1">
    <citation type="submission" date="2022-08" db="EMBL/GenBank/DDBJ databases">
        <authorList>
            <person name="Kallberg Y."/>
            <person name="Tangrot J."/>
            <person name="Rosling A."/>
        </authorList>
    </citation>
    <scope>NUCLEOTIDE SEQUENCE</scope>
    <source>
        <strain evidence="1">Wild A</strain>
    </source>
</reference>
<name>A0A9W4SCA1_9GLOM</name>
<proteinExistence type="predicted"/>
<evidence type="ECO:0000313" key="1">
    <source>
        <dbReference type="EMBL" id="CAI2163822.1"/>
    </source>
</evidence>
<gene>
    <name evidence="1" type="ORF">FWILDA_LOCUS1261</name>
</gene>
<comment type="caution">
    <text evidence="1">The sequence shown here is derived from an EMBL/GenBank/DDBJ whole genome shotgun (WGS) entry which is preliminary data.</text>
</comment>
<dbReference type="AlphaFoldDB" id="A0A9W4SCA1"/>
<evidence type="ECO:0000313" key="2">
    <source>
        <dbReference type="Proteomes" id="UP001153678"/>
    </source>
</evidence>
<protein>
    <submittedName>
        <fullName evidence="1">2685_t:CDS:1</fullName>
    </submittedName>
</protein>
<sequence length="754" mass="86624">MDISFNCYILTPSSDDDSETFPVDIYRDNKNKRYFQSNKAKITLANFKVSHLKEHICNIYDIKKVDQRKVKFWRVNVKAERIENNNISTKDEIVHKLEGQKMRDNDLFNEYFKVELANQIVMENIHIITIIPTIVIPATVSPSQQGISQGTLSFFRKRPSLLKYNLPGGMSGCGKMRTCYELLCENWGLYFVTSRKGNGGSADIDKIQSYLDANMTEDFDKNRKYALEIMRCTILSRLFILRHCLKNASAFNKQRWLLIQICQDTFGKLYDYNDNMFVALMFQLNTCTSSSVMTYIDNIYQEISDSKTFVIILDETQVLETVLKGKFKSRITLREPAPSMVNHCVIPCDTGLKIFSLEDVLITGISKPETEISKFTEFEGWQDIAHVKNYVNNLVNIIMGSPAEDAVNAHWKVLTKAYNNDKSLYNQLCRIIEMERPNHVLSTNIPNLYKSVTLAYYYSGGPFLFTDISQMSLVESGFGRLRFVNPPTISHLKQECKGIDEDKLRISSVNVDLLHPVLEGKKSLVAYVDEPFALTAFFNFFKDHDSLPKEILNIMSIVNNASSWGTLWQIYLTDEFERMFNGKLNIRNMLVFAEVAKKYDLPAFCIGSPKIAKSSNDTVLRVANASAGYTLEKFFNESPETCPTFYFPEDRYGPDLIFFVEFEEVTVPVFVQMKLRYSVKEMAGALSTIHPDMFYKDKNRKVYNEESNKHIINKIIKICEVSSIGLLVAYPADVFQESYVTNNHPYDIKNLSSN</sequence>
<dbReference type="OrthoDB" id="2393824at2759"/>
<accession>A0A9W4SCA1</accession>